<feature type="transmembrane region" description="Helical" evidence="1">
    <location>
        <begin position="15"/>
        <end position="36"/>
    </location>
</feature>
<dbReference type="RefSeq" id="WP_015587622.1">
    <property type="nucleotide sequence ID" value="NC_021083.1"/>
</dbReference>
<reference evidence="2 3" key="1">
    <citation type="journal article" date="2013" name="Genome Announc.">
        <title>Complete Genome Sequence of Mycoplasma putrefaciens Strain 9231, One of the Agents of Contagious Agalactia in Goats.</title>
        <authorList>
            <person name="Dupuy V."/>
            <person name="Sirand-Pugnet P."/>
            <person name="Baranowski E."/>
            <person name="Barre A."/>
            <person name="Breton M."/>
            <person name="Couture C."/>
            <person name="Dordet-Frisoni E."/>
            <person name="Gaurivaud P."/>
            <person name="Jacob D."/>
            <person name="Lemaitre C."/>
            <person name="Manso-Silvan L."/>
            <person name="Nikolski M."/>
            <person name="Nouvel L.X."/>
            <person name="Poumarat F."/>
            <person name="Tardy F."/>
            <person name="Thebault P."/>
            <person name="Theil S."/>
            <person name="Citti C."/>
            <person name="Blanchard A."/>
            <person name="Thiaucourt F."/>
        </authorList>
    </citation>
    <scope>NUCLEOTIDE SEQUENCE [LARGE SCALE GENOMIC DNA]</scope>
    <source>
        <strain evidence="2">Mput9231</strain>
    </source>
</reference>
<dbReference type="Gene3D" id="1.10.1760.20">
    <property type="match status" value="1"/>
</dbReference>
<dbReference type="HOGENOM" id="CLU_1502558_0_0_14"/>
<evidence type="ECO:0000313" key="3">
    <source>
        <dbReference type="Proteomes" id="UP000012984"/>
    </source>
</evidence>
<proteinExistence type="predicted"/>
<sequence>MNILNWFSPLKDLKYIITTAIITALLVTIAITTSMIEIGIAKFQIADGLFLSLTFFINGPMMAISGILYSTIFDLVSGGAILIPASIVIHLLMFIVIKLLNKKINFILTILTAELMIFLYVLYGFLLTWGSQDLLTAKSEATKELIVDLIQYSISVASAIVLYISFSNKNVVKIFDKVNPNNQVNDLKTKL</sequence>
<accession>M9WE76</accession>
<dbReference type="AlphaFoldDB" id="M9WE76"/>
<protein>
    <recommendedName>
        <fullName evidence="4">Transmembrane protein</fullName>
    </recommendedName>
</protein>
<keyword evidence="1" id="KW-0472">Membrane</keyword>
<dbReference type="EMBL" id="CP004357">
    <property type="protein sequence ID" value="AGJ91106.1"/>
    <property type="molecule type" value="Genomic_DNA"/>
</dbReference>
<evidence type="ECO:0000256" key="1">
    <source>
        <dbReference type="SAM" id="Phobius"/>
    </source>
</evidence>
<dbReference type="eggNOG" id="COG4720">
    <property type="taxonomic scope" value="Bacteria"/>
</dbReference>
<name>M9WE76_9MOLU</name>
<dbReference type="NCBIfam" id="TIGR04522">
    <property type="entry name" value="EcfS_MSC_0063"/>
    <property type="match status" value="1"/>
</dbReference>
<feature type="transmembrane region" description="Helical" evidence="1">
    <location>
        <begin position="149"/>
        <end position="166"/>
    </location>
</feature>
<dbReference type="Proteomes" id="UP000012984">
    <property type="component" value="Chromosome"/>
</dbReference>
<feature type="transmembrane region" description="Helical" evidence="1">
    <location>
        <begin position="75"/>
        <end position="97"/>
    </location>
</feature>
<keyword evidence="1" id="KW-1133">Transmembrane helix</keyword>
<gene>
    <name evidence="2" type="ORF">MPUT9231_7190</name>
</gene>
<organism evidence="2 3">
    <name type="scientific">Mycoplasma putrefaciens Mput9231</name>
    <dbReference type="NCBI Taxonomy" id="1292033"/>
    <lineage>
        <taxon>Bacteria</taxon>
        <taxon>Bacillati</taxon>
        <taxon>Mycoplasmatota</taxon>
        <taxon>Mollicutes</taxon>
        <taxon>Mycoplasmataceae</taxon>
        <taxon>Mycoplasma</taxon>
    </lineage>
</organism>
<feature type="transmembrane region" description="Helical" evidence="1">
    <location>
        <begin position="104"/>
        <end position="129"/>
    </location>
</feature>
<dbReference type="PATRIC" id="fig|1292033.3.peg.709"/>
<keyword evidence="3" id="KW-1185">Reference proteome</keyword>
<dbReference type="InterPro" id="IPR030945">
    <property type="entry name" value="EcfS_MSC_0063"/>
</dbReference>
<keyword evidence="1" id="KW-0812">Transmembrane</keyword>
<dbReference type="KEGG" id="mput:MPUT9231_7190"/>
<feature type="transmembrane region" description="Helical" evidence="1">
    <location>
        <begin position="48"/>
        <end position="69"/>
    </location>
</feature>
<evidence type="ECO:0000313" key="2">
    <source>
        <dbReference type="EMBL" id="AGJ91106.1"/>
    </source>
</evidence>
<evidence type="ECO:0008006" key="4">
    <source>
        <dbReference type="Google" id="ProtNLM"/>
    </source>
</evidence>